<keyword evidence="7" id="KW-1185">Reference proteome</keyword>
<dbReference type="GO" id="GO:0000224">
    <property type="term" value="F:peptide-N4-(N-acetyl-beta-glucosaminyl)asparagine amidase activity"/>
    <property type="evidence" value="ECO:0007669"/>
    <property type="project" value="TreeGrafter"/>
</dbReference>
<proteinExistence type="predicted"/>
<dbReference type="OrthoDB" id="9758101at2"/>
<evidence type="ECO:0000256" key="1">
    <source>
        <dbReference type="ARBA" id="ARBA00001913"/>
    </source>
</evidence>
<dbReference type="FunFam" id="3.30.2080.10:FF:000001">
    <property type="entry name" value="Alpha-1,2-mannosidase subfamily"/>
    <property type="match status" value="1"/>
</dbReference>
<dbReference type="GO" id="GO:0030246">
    <property type="term" value="F:carbohydrate binding"/>
    <property type="evidence" value="ECO:0007669"/>
    <property type="project" value="InterPro"/>
</dbReference>
<dbReference type="InterPro" id="IPR005887">
    <property type="entry name" value="GH92_a_mannosidase_put"/>
</dbReference>
<dbReference type="AlphaFoldDB" id="A0A5B8VTH6"/>
<dbReference type="Proteomes" id="UP000321291">
    <property type="component" value="Chromosome"/>
</dbReference>
<dbReference type="Pfam" id="PF07971">
    <property type="entry name" value="Glyco_hydro_92"/>
    <property type="match status" value="1"/>
</dbReference>
<dbReference type="SUPFAM" id="SSF48208">
    <property type="entry name" value="Six-hairpin glycosidases"/>
    <property type="match status" value="1"/>
</dbReference>
<evidence type="ECO:0000259" key="5">
    <source>
        <dbReference type="Pfam" id="PF17678"/>
    </source>
</evidence>
<dbReference type="GO" id="GO:0005975">
    <property type="term" value="P:carbohydrate metabolic process"/>
    <property type="evidence" value="ECO:0007669"/>
    <property type="project" value="InterPro"/>
</dbReference>
<dbReference type="Pfam" id="PF17678">
    <property type="entry name" value="Glyco_hydro_92N"/>
    <property type="match status" value="1"/>
</dbReference>
<dbReference type="NCBIfam" id="TIGR01180">
    <property type="entry name" value="aman2_put"/>
    <property type="match status" value="1"/>
</dbReference>
<evidence type="ECO:0000256" key="2">
    <source>
        <dbReference type="ARBA" id="ARBA00011245"/>
    </source>
</evidence>
<feature type="domain" description="Glycosyl hydrolase family 92 N-terminal" evidence="5">
    <location>
        <begin position="43"/>
        <end position="297"/>
    </location>
</feature>
<sequence length="852" mass="93880">MHLLLTRPRRGLVLQAVLSGLICAVCLFSSFKLAAQPSDILSFVRPEIGTAQSRWFFFTPGAVPQGMAKLAPSTNGHYGNKSGWEAVGYDPRDKTIEGFVLFHEWQLGGVMLTATNGPLLTRIGDSSDHVKTGFRSHYKHSTEVARPGYYKVLLDDYGIKAELTATKHVGFLRFSFPEGQVNRKGNGNGTGNKSGNRILLLMGQKWGESGEVKAANVHMVDSTHFEGNVRTSPKYVEIFDPGGAVQMYIYGQLSQAPTGVGSFTDKSVSTISKSFQATASGKGCGLYFDYADNASKPSDSDKQKPRGPVEVKIGLSYTSIANAKKNLQVEAAGLNFDGAKLSARQIWAAALSKIKVKSASRALKEKFYTGLYHALLGRGVSSDVNGDYPMAFQSEHISGQSQRVVSTSPITGSVTSNAKVGPAHLPFQMLNSDAIWGAYWNLTQLWSLVYPHYLKDFVYTQLEMYKNRGWFSDGLVNSQYASGVGTNFVGLVVASAYQLGLFKQMDPASLEQIYQAVYKNVLGVKDQNGSRPVGAGKSDLESFVKRGYVPYIDQQGSTAKGSNFSASHTLEYCFGAYAASQLAASLGKSDDAKMFTQYANGWHHLFDSSLKLIRPKDTLGHFIDHYDPNEPWRGFQEGNGMQYSFFVPWDPQGLSAAVGKDRFNERLQKIFTKEKAEGFGGGKTMDAFSGVKAVYNQGNQPDMQMSWLFNFSGQPWRTQYWTRAIVDDFYGTDSIHGYGYGQDEDQGQLGSWLVMTSLGLFDVKGLTDKRPIVELGSPAFDKAVIELGNGKQLVIETKNNQKENVYVQSVRFNGRDLKQCWLYRDQLMQGGTLQFVMGSRPNKQWGVAVLPK</sequence>
<evidence type="ECO:0000259" key="4">
    <source>
        <dbReference type="Pfam" id="PF07971"/>
    </source>
</evidence>
<keyword evidence="3" id="KW-0106">Calcium</keyword>
<dbReference type="Gene3D" id="2.70.98.10">
    <property type="match status" value="1"/>
</dbReference>
<dbReference type="KEGG" id="agi:FSB73_07685"/>
<dbReference type="GO" id="GO:0005829">
    <property type="term" value="C:cytosol"/>
    <property type="evidence" value="ECO:0007669"/>
    <property type="project" value="TreeGrafter"/>
</dbReference>
<dbReference type="GO" id="GO:0006516">
    <property type="term" value="P:glycoprotein catabolic process"/>
    <property type="evidence" value="ECO:0007669"/>
    <property type="project" value="TreeGrafter"/>
</dbReference>
<dbReference type="Gene3D" id="3.30.2080.10">
    <property type="entry name" value="GH92 mannosidase domain"/>
    <property type="match status" value="1"/>
</dbReference>
<keyword evidence="6" id="KW-0378">Hydrolase</keyword>
<protein>
    <submittedName>
        <fullName evidence="6">Glycoside hydrolase family 92 protein</fullName>
    </submittedName>
</protein>
<dbReference type="InterPro" id="IPR012939">
    <property type="entry name" value="Glyco_hydro_92"/>
</dbReference>
<dbReference type="InterPro" id="IPR008928">
    <property type="entry name" value="6-hairpin_glycosidase_sf"/>
</dbReference>
<dbReference type="PANTHER" id="PTHR12143:SF39">
    <property type="entry name" value="SECRETED PROTEIN"/>
    <property type="match status" value="1"/>
</dbReference>
<evidence type="ECO:0000313" key="7">
    <source>
        <dbReference type="Proteomes" id="UP000321291"/>
    </source>
</evidence>
<dbReference type="InterPro" id="IPR050883">
    <property type="entry name" value="PNGase"/>
</dbReference>
<feature type="domain" description="Glycosyl hydrolase family 92" evidence="4">
    <location>
        <begin position="322"/>
        <end position="839"/>
    </location>
</feature>
<dbReference type="EMBL" id="CP042434">
    <property type="protein sequence ID" value="QEC74222.1"/>
    <property type="molecule type" value="Genomic_DNA"/>
</dbReference>
<dbReference type="PANTHER" id="PTHR12143">
    <property type="entry name" value="PEPTIDE N-GLYCANASE PNGASE -RELATED"/>
    <property type="match status" value="1"/>
</dbReference>
<reference evidence="6 7" key="1">
    <citation type="journal article" date="2017" name="Int. J. Syst. Evol. Microbiol.">
        <title>Arachidicoccus ginsenosidivorans sp. nov., with ginsenoside-converting activity isolated from ginseng cultivating soil.</title>
        <authorList>
            <person name="Siddiqi M.Z."/>
            <person name="Aslam Z."/>
            <person name="Im W.T."/>
        </authorList>
    </citation>
    <scope>NUCLEOTIDE SEQUENCE [LARGE SCALE GENOMIC DNA]</scope>
    <source>
        <strain evidence="6 7">Gsoil 809</strain>
    </source>
</reference>
<dbReference type="Gene3D" id="1.20.1610.10">
    <property type="entry name" value="alpha-1,2-mannosidases domains"/>
    <property type="match status" value="1"/>
</dbReference>
<accession>A0A5B8VTH6</accession>
<dbReference type="InterPro" id="IPR014718">
    <property type="entry name" value="GH-type_carb-bd"/>
</dbReference>
<organism evidence="6 7">
    <name type="scientific">Arachidicoccus ginsenosidivorans</name>
    <dbReference type="NCBI Taxonomy" id="496057"/>
    <lineage>
        <taxon>Bacteria</taxon>
        <taxon>Pseudomonadati</taxon>
        <taxon>Bacteroidota</taxon>
        <taxon>Chitinophagia</taxon>
        <taxon>Chitinophagales</taxon>
        <taxon>Chitinophagaceae</taxon>
        <taxon>Arachidicoccus</taxon>
    </lineage>
</organism>
<dbReference type="Gene3D" id="1.20.1050.60">
    <property type="entry name" value="alpha-1,2-mannosidase"/>
    <property type="match status" value="1"/>
</dbReference>
<name>A0A5B8VTH6_9BACT</name>
<dbReference type="InterPro" id="IPR041371">
    <property type="entry name" value="GH92_N"/>
</dbReference>
<evidence type="ECO:0000313" key="6">
    <source>
        <dbReference type="EMBL" id="QEC74222.1"/>
    </source>
</evidence>
<comment type="subunit">
    <text evidence="2">Monomer.</text>
</comment>
<gene>
    <name evidence="6" type="ORF">FSB73_07685</name>
</gene>
<comment type="cofactor">
    <cofactor evidence="1">
        <name>Ca(2+)</name>
        <dbReference type="ChEBI" id="CHEBI:29108"/>
    </cofactor>
</comment>
<evidence type="ECO:0000256" key="3">
    <source>
        <dbReference type="ARBA" id="ARBA00022837"/>
    </source>
</evidence>